<dbReference type="Proteomes" id="UP000178943">
    <property type="component" value="Unassembled WGS sequence"/>
</dbReference>
<gene>
    <name evidence="1" type="ORF">A2Y62_05855</name>
</gene>
<dbReference type="STRING" id="1817863.A2Y62_05855"/>
<dbReference type="EMBL" id="MFGW01000197">
    <property type="protein sequence ID" value="OGF61395.1"/>
    <property type="molecule type" value="Genomic_DNA"/>
</dbReference>
<protein>
    <submittedName>
        <fullName evidence="1">Uncharacterized protein</fullName>
    </submittedName>
</protein>
<evidence type="ECO:0000313" key="1">
    <source>
        <dbReference type="EMBL" id="OGF61395.1"/>
    </source>
</evidence>
<dbReference type="AlphaFoldDB" id="A0A1F5VDB7"/>
<reference evidence="1 2" key="1">
    <citation type="journal article" date="2016" name="Nat. Commun.">
        <title>Thousands of microbial genomes shed light on interconnected biogeochemical processes in an aquifer system.</title>
        <authorList>
            <person name="Anantharaman K."/>
            <person name="Brown C.T."/>
            <person name="Hug L.A."/>
            <person name="Sharon I."/>
            <person name="Castelle C.J."/>
            <person name="Probst A.J."/>
            <person name="Thomas B.C."/>
            <person name="Singh A."/>
            <person name="Wilkins M.J."/>
            <person name="Karaoz U."/>
            <person name="Brodie E.L."/>
            <person name="Williams K.H."/>
            <person name="Hubbard S.S."/>
            <person name="Banfield J.F."/>
        </authorList>
    </citation>
    <scope>NUCLEOTIDE SEQUENCE [LARGE SCALE GENOMIC DNA]</scope>
</reference>
<sequence>MLIFEHGKDFFAEEKESLRGVDRRERMEIAVGIKSAISNEAVDVRMPGQEVAKCLNRGDEAGFK</sequence>
<proteinExistence type="predicted"/>
<evidence type="ECO:0000313" key="2">
    <source>
        <dbReference type="Proteomes" id="UP000178943"/>
    </source>
</evidence>
<comment type="caution">
    <text evidence="1">The sequence shown here is derived from an EMBL/GenBank/DDBJ whole genome shotgun (WGS) entry which is preliminary data.</text>
</comment>
<name>A0A1F5VDB7_9BACT</name>
<organism evidence="1 2">
    <name type="scientific">Candidatus Fischerbacteria bacterium RBG_13_37_8</name>
    <dbReference type="NCBI Taxonomy" id="1817863"/>
    <lineage>
        <taxon>Bacteria</taxon>
        <taxon>Candidatus Fischeribacteriota</taxon>
    </lineage>
</organism>
<accession>A0A1F5VDB7</accession>